<reference evidence="5" key="2">
    <citation type="journal article" date="2021" name="J Anim Sci Technol">
        <title>Complete genome sequence of Paenibacillus konkukensis sp. nov. SK3146 as a potential probiotic strain.</title>
        <authorList>
            <person name="Jung H.I."/>
            <person name="Park S."/>
            <person name="Niu K.M."/>
            <person name="Lee S.W."/>
            <person name="Kothari D."/>
            <person name="Yi K.J."/>
            <person name="Kim S.K."/>
        </authorList>
    </citation>
    <scope>NUCLEOTIDE SEQUENCE</scope>
    <source>
        <strain evidence="5">SK3146</strain>
    </source>
</reference>
<evidence type="ECO:0000256" key="3">
    <source>
        <dbReference type="ARBA" id="ARBA00023163"/>
    </source>
</evidence>
<gene>
    <name evidence="5" type="primary">xylR_2</name>
    <name evidence="5" type="ORF">SK3146_01892</name>
</gene>
<proteinExistence type="predicted"/>
<dbReference type="Pfam" id="PF12833">
    <property type="entry name" value="HTH_18"/>
    <property type="match status" value="1"/>
</dbReference>
<dbReference type="SUPFAM" id="SSF51215">
    <property type="entry name" value="Regulatory protein AraC"/>
    <property type="match status" value="1"/>
</dbReference>
<evidence type="ECO:0000313" key="5">
    <source>
        <dbReference type="EMBL" id="UQZ82733.1"/>
    </source>
</evidence>
<keyword evidence="3" id="KW-0804">Transcription</keyword>
<dbReference type="SUPFAM" id="SSF46689">
    <property type="entry name" value="Homeodomain-like"/>
    <property type="match status" value="2"/>
</dbReference>
<keyword evidence="6" id="KW-1185">Reference proteome</keyword>
<dbReference type="InterPro" id="IPR018062">
    <property type="entry name" value="HTH_AraC-typ_CS"/>
</dbReference>
<dbReference type="SMART" id="SM00342">
    <property type="entry name" value="HTH_ARAC"/>
    <property type="match status" value="1"/>
</dbReference>
<protein>
    <submittedName>
        <fullName evidence="5">Xylose operon regulatory protein</fullName>
    </submittedName>
</protein>
<dbReference type="InterPro" id="IPR018060">
    <property type="entry name" value="HTH_AraC"/>
</dbReference>
<dbReference type="EMBL" id="CP027059">
    <property type="protein sequence ID" value="UQZ82733.1"/>
    <property type="molecule type" value="Genomic_DNA"/>
</dbReference>
<dbReference type="Proteomes" id="UP001057134">
    <property type="component" value="Chromosome"/>
</dbReference>
<dbReference type="PROSITE" id="PS01124">
    <property type="entry name" value="HTH_ARAC_FAMILY_2"/>
    <property type="match status" value="1"/>
</dbReference>
<evidence type="ECO:0000259" key="4">
    <source>
        <dbReference type="PROSITE" id="PS01124"/>
    </source>
</evidence>
<dbReference type="InterPro" id="IPR009057">
    <property type="entry name" value="Homeodomain-like_sf"/>
</dbReference>
<dbReference type="PANTHER" id="PTHR43280">
    <property type="entry name" value="ARAC-FAMILY TRANSCRIPTIONAL REGULATOR"/>
    <property type="match status" value="1"/>
</dbReference>
<dbReference type="Gene3D" id="1.10.10.60">
    <property type="entry name" value="Homeodomain-like"/>
    <property type="match status" value="2"/>
</dbReference>
<evidence type="ECO:0000256" key="1">
    <source>
        <dbReference type="ARBA" id="ARBA00023015"/>
    </source>
</evidence>
<reference evidence="5" key="1">
    <citation type="submission" date="2018-02" db="EMBL/GenBank/DDBJ databases">
        <authorList>
            <person name="Kim S.-K."/>
            <person name="Jung H.-I."/>
            <person name="Lee S.-W."/>
        </authorList>
    </citation>
    <scope>NUCLEOTIDE SEQUENCE</scope>
    <source>
        <strain evidence="5">SK3146</strain>
    </source>
</reference>
<accession>A0ABY4RKT7</accession>
<dbReference type="InterPro" id="IPR037923">
    <property type="entry name" value="HTH-like"/>
</dbReference>
<keyword evidence="1" id="KW-0805">Transcription regulation</keyword>
<feature type="domain" description="HTH araC/xylS-type" evidence="4">
    <location>
        <begin position="160"/>
        <end position="258"/>
    </location>
</feature>
<evidence type="ECO:0000313" key="6">
    <source>
        <dbReference type="Proteomes" id="UP001057134"/>
    </source>
</evidence>
<name>A0ABY4RKT7_9BACL</name>
<keyword evidence="2" id="KW-0238">DNA-binding</keyword>
<dbReference type="PANTHER" id="PTHR43280:SF28">
    <property type="entry name" value="HTH-TYPE TRANSCRIPTIONAL ACTIVATOR RHAS"/>
    <property type="match status" value="1"/>
</dbReference>
<sequence length="261" mass="29981">MYTPSHELKFYVYAGPQPGFIKPEEIHKQHVILGVETGAFEYGVGKHTGKASFGDLVFVPSGVLFKRRSFGEITFHMLNYSPMLEPDPTFDSLPVGKVTVSDVNRLSSTYAYLRKAWREHGSESYKTKIANHMLMDLLHLGDMEGQYAQKRRKRTDPQMRQAAGYIHHNLFSGLTMKRIAEMLGIRQSELTRRFRLEYGLSPKEYATRLKLEEVKRLLLETNYTMDAISSMCGYENGSYLSRVFRAKMGINASEFRKNSQI</sequence>
<evidence type="ECO:0000256" key="2">
    <source>
        <dbReference type="ARBA" id="ARBA00023125"/>
    </source>
</evidence>
<dbReference type="PROSITE" id="PS00041">
    <property type="entry name" value="HTH_ARAC_FAMILY_1"/>
    <property type="match status" value="1"/>
</dbReference>
<dbReference type="RefSeq" id="WP_249864838.1">
    <property type="nucleotide sequence ID" value="NZ_CP027059.1"/>
</dbReference>
<organism evidence="5 6">
    <name type="scientific">Paenibacillus konkukensis</name>
    <dbReference type="NCBI Taxonomy" id="2020716"/>
    <lineage>
        <taxon>Bacteria</taxon>
        <taxon>Bacillati</taxon>
        <taxon>Bacillota</taxon>
        <taxon>Bacilli</taxon>
        <taxon>Bacillales</taxon>
        <taxon>Paenibacillaceae</taxon>
        <taxon>Paenibacillus</taxon>
    </lineage>
</organism>